<evidence type="ECO:0000256" key="1">
    <source>
        <dbReference type="SAM" id="MobiDB-lite"/>
    </source>
</evidence>
<comment type="caution">
    <text evidence="2">The sequence shown here is derived from an EMBL/GenBank/DDBJ whole genome shotgun (WGS) entry which is preliminary data.</text>
</comment>
<organism evidence="2 3">
    <name type="scientific">Candidatus Onthomorpha intestinigallinarum</name>
    <dbReference type="NCBI Taxonomy" id="2840880"/>
    <lineage>
        <taxon>Bacteria</taxon>
        <taxon>Pseudomonadati</taxon>
        <taxon>Bacteroidota</taxon>
        <taxon>Bacteroidia</taxon>
        <taxon>Bacteroidales</taxon>
        <taxon>Candidatus Onthomorpha</taxon>
    </lineage>
</organism>
<reference evidence="2" key="1">
    <citation type="journal article" date="2021" name="PeerJ">
        <title>Extensive microbial diversity within the chicken gut microbiome revealed by metagenomics and culture.</title>
        <authorList>
            <person name="Gilroy R."/>
            <person name="Ravi A."/>
            <person name="Getino M."/>
            <person name="Pursley I."/>
            <person name="Horton D.L."/>
            <person name="Alikhan N.F."/>
            <person name="Baker D."/>
            <person name="Gharbi K."/>
            <person name="Hall N."/>
            <person name="Watson M."/>
            <person name="Adriaenssens E.M."/>
            <person name="Foster-Nyarko E."/>
            <person name="Jarju S."/>
            <person name="Secka A."/>
            <person name="Antonio M."/>
            <person name="Oren A."/>
            <person name="Chaudhuri R.R."/>
            <person name="La Ragione R."/>
            <person name="Hildebrand F."/>
            <person name="Pallen M.J."/>
        </authorList>
    </citation>
    <scope>NUCLEOTIDE SEQUENCE</scope>
    <source>
        <strain evidence="2">Gambia16-930</strain>
    </source>
</reference>
<sequence length="63" mass="6568">MERRKGKGGNVWDGATRHGESGKGGATEKGEAMLSCRRDGSPVAVIVMRAWLAVAGVPPATFV</sequence>
<dbReference type="Proteomes" id="UP000824267">
    <property type="component" value="Unassembled WGS sequence"/>
</dbReference>
<evidence type="ECO:0000313" key="2">
    <source>
        <dbReference type="EMBL" id="HIW86921.1"/>
    </source>
</evidence>
<protein>
    <submittedName>
        <fullName evidence="2">Uncharacterized protein</fullName>
    </submittedName>
</protein>
<feature type="region of interest" description="Disordered" evidence="1">
    <location>
        <begin position="1"/>
        <end position="33"/>
    </location>
</feature>
<name>A0A9D1RI01_9BACT</name>
<proteinExistence type="predicted"/>
<accession>A0A9D1RI01</accession>
<dbReference type="AlphaFoldDB" id="A0A9D1RI01"/>
<gene>
    <name evidence="2" type="ORF">IAC47_01400</name>
</gene>
<feature type="compositionally biased region" description="Basic and acidic residues" evidence="1">
    <location>
        <begin position="15"/>
        <end position="33"/>
    </location>
</feature>
<dbReference type="EMBL" id="DXGG01000051">
    <property type="protein sequence ID" value="HIW86921.1"/>
    <property type="molecule type" value="Genomic_DNA"/>
</dbReference>
<reference evidence="2" key="2">
    <citation type="submission" date="2021-04" db="EMBL/GenBank/DDBJ databases">
        <authorList>
            <person name="Gilroy R."/>
        </authorList>
    </citation>
    <scope>NUCLEOTIDE SEQUENCE</scope>
    <source>
        <strain evidence="2">Gambia16-930</strain>
    </source>
</reference>
<evidence type="ECO:0000313" key="3">
    <source>
        <dbReference type="Proteomes" id="UP000824267"/>
    </source>
</evidence>